<organism evidence="3 4">
    <name type="scientific">Alkaliphilus flagellatus</name>
    <dbReference type="NCBI Taxonomy" id="2841507"/>
    <lineage>
        <taxon>Bacteria</taxon>
        <taxon>Bacillati</taxon>
        <taxon>Bacillota</taxon>
        <taxon>Clostridia</taxon>
        <taxon>Peptostreptococcales</taxon>
        <taxon>Natronincolaceae</taxon>
        <taxon>Alkaliphilus</taxon>
    </lineage>
</organism>
<feature type="region of interest" description="Disordered" evidence="1">
    <location>
        <begin position="439"/>
        <end position="474"/>
    </location>
</feature>
<keyword evidence="4" id="KW-1185">Reference proteome</keyword>
<dbReference type="Proteomes" id="UP000779508">
    <property type="component" value="Unassembled WGS sequence"/>
</dbReference>
<evidence type="ECO:0000256" key="1">
    <source>
        <dbReference type="SAM" id="MobiDB-lite"/>
    </source>
</evidence>
<feature type="compositionally biased region" description="Basic and acidic residues" evidence="1">
    <location>
        <begin position="456"/>
        <end position="474"/>
    </location>
</feature>
<feature type="domain" description="MobA/VirD2-like nuclease" evidence="2">
    <location>
        <begin position="174"/>
        <end position="302"/>
    </location>
</feature>
<dbReference type="RefSeq" id="WP_216417244.1">
    <property type="nucleotide sequence ID" value="NZ_JAHLQK010000004.1"/>
</dbReference>
<evidence type="ECO:0000259" key="2">
    <source>
        <dbReference type="Pfam" id="PF03432"/>
    </source>
</evidence>
<sequence length="474" mass="55685">MGIVKFINGSNKKVQGLVRAIDYIVDENKTEVFTFENLNVKDEDNMNQNNKDRNWQYNLFAAVKKNKDISKSKEEFIKNMSDLGYQVKWEDNRKYITFTTPDGHVRRNNKLYPAQNFTKEALENIFSLNKSNFEKGIKINTARIKKEHMSELDKEMTFVEKLISEDKGNRAINYITKDGKTSAKLITGINCSPESAFDEMMVTKKMFNKEKGRQFIHFIHSFHPYEDISPELAHEISLKLIEQERFKEFEILVATHTDKDHLHTHFILNTVNYETGVKWQQSIKEAKELISYSDKLCEEYGLKYSVSNKKRRANTKSETIGERKAREEGRSWKHELQLAARNVLKYSRSKEEFIKNMSELGYQVKWDNDDNNITFTTSNGRPCSNLSLYPPENFTKEAMEKRFALNKQYEKITNNSTLQKQFDEREEIVLQTVKMLESNPSEGHKDYPRSYLEGQALKEKIKEKEKGEGLDWER</sequence>
<name>A0ABS6G358_9FIRM</name>
<comment type="caution">
    <text evidence="3">The sequence shown here is derived from an EMBL/GenBank/DDBJ whole genome shotgun (WGS) entry which is preliminary data.</text>
</comment>
<gene>
    <name evidence="3" type="ORF">KQI88_10835</name>
</gene>
<dbReference type="EMBL" id="JAHLQK010000004">
    <property type="protein sequence ID" value="MBU5676912.1"/>
    <property type="molecule type" value="Genomic_DNA"/>
</dbReference>
<dbReference type="Pfam" id="PF03432">
    <property type="entry name" value="Relaxase"/>
    <property type="match status" value="1"/>
</dbReference>
<reference evidence="3 4" key="1">
    <citation type="submission" date="2021-06" db="EMBL/GenBank/DDBJ databases">
        <authorList>
            <person name="Sun Q."/>
            <person name="Li D."/>
        </authorList>
    </citation>
    <scope>NUCLEOTIDE SEQUENCE [LARGE SCALE GENOMIC DNA]</scope>
    <source>
        <strain evidence="3 4">MSJ-5</strain>
    </source>
</reference>
<proteinExistence type="predicted"/>
<accession>A0ABS6G358</accession>
<evidence type="ECO:0000313" key="3">
    <source>
        <dbReference type="EMBL" id="MBU5676912.1"/>
    </source>
</evidence>
<evidence type="ECO:0000313" key="4">
    <source>
        <dbReference type="Proteomes" id="UP000779508"/>
    </source>
</evidence>
<dbReference type="InterPro" id="IPR005094">
    <property type="entry name" value="Endonuclease_MobA/VirD2"/>
</dbReference>
<protein>
    <submittedName>
        <fullName evidence="3">Relaxase/mobilization nuclease domain-containing protein</fullName>
    </submittedName>
</protein>